<feature type="non-terminal residue" evidence="1">
    <location>
        <position position="1"/>
    </location>
</feature>
<name>A0ACA9Q0T8_9GLOM</name>
<evidence type="ECO:0000313" key="1">
    <source>
        <dbReference type="EMBL" id="CAG8728509.1"/>
    </source>
</evidence>
<proteinExistence type="predicted"/>
<organism evidence="1 2">
    <name type="scientific">Cetraspora pellucida</name>
    <dbReference type="NCBI Taxonomy" id="1433469"/>
    <lineage>
        <taxon>Eukaryota</taxon>
        <taxon>Fungi</taxon>
        <taxon>Fungi incertae sedis</taxon>
        <taxon>Mucoromycota</taxon>
        <taxon>Glomeromycotina</taxon>
        <taxon>Glomeromycetes</taxon>
        <taxon>Diversisporales</taxon>
        <taxon>Gigasporaceae</taxon>
        <taxon>Cetraspora</taxon>
    </lineage>
</organism>
<sequence length="107" mass="12502">FALINNIIEKKFAGDNFSLLLPEKLQGLFPNLTLRQFVFWGLVLVGLFAFTSYFSSLWEEELRIKGGHYVKNTLLEKFRRLPLTEKKVRQKEISTLVELDSGQFGRY</sequence>
<comment type="caution">
    <text evidence="1">The sequence shown here is derived from an EMBL/GenBank/DDBJ whole genome shotgun (WGS) entry which is preliminary data.</text>
</comment>
<gene>
    <name evidence="1" type="ORF">SPELUC_LOCUS12933</name>
</gene>
<accession>A0ACA9Q0T8</accession>
<evidence type="ECO:0000313" key="2">
    <source>
        <dbReference type="Proteomes" id="UP000789366"/>
    </source>
</evidence>
<keyword evidence="2" id="KW-1185">Reference proteome</keyword>
<protein>
    <submittedName>
        <fullName evidence="1">17867_t:CDS:1</fullName>
    </submittedName>
</protein>
<dbReference type="EMBL" id="CAJVPW010032315">
    <property type="protein sequence ID" value="CAG8728509.1"/>
    <property type="molecule type" value="Genomic_DNA"/>
</dbReference>
<dbReference type="Proteomes" id="UP000789366">
    <property type="component" value="Unassembled WGS sequence"/>
</dbReference>
<reference evidence="1" key="1">
    <citation type="submission" date="2021-06" db="EMBL/GenBank/DDBJ databases">
        <authorList>
            <person name="Kallberg Y."/>
            <person name="Tangrot J."/>
            <person name="Rosling A."/>
        </authorList>
    </citation>
    <scope>NUCLEOTIDE SEQUENCE</scope>
    <source>
        <strain evidence="1">28 12/20/2015</strain>
    </source>
</reference>